<dbReference type="GeneID" id="136823267"/>
<evidence type="ECO:0000313" key="4">
    <source>
        <dbReference type="Proteomes" id="UP000594262"/>
    </source>
</evidence>
<protein>
    <submittedName>
        <fullName evidence="3">Uncharacterized protein</fullName>
    </submittedName>
</protein>
<dbReference type="AlphaFoldDB" id="A0A7M5WSF3"/>
<keyword evidence="2" id="KW-0812">Transmembrane</keyword>
<proteinExistence type="predicted"/>
<name>A0A7M5WSF3_9CNID</name>
<evidence type="ECO:0000256" key="1">
    <source>
        <dbReference type="SAM" id="MobiDB-lite"/>
    </source>
</evidence>
<dbReference type="RefSeq" id="XP_066935549.1">
    <property type="nucleotide sequence ID" value="XM_067079448.1"/>
</dbReference>
<dbReference type="Proteomes" id="UP000594262">
    <property type="component" value="Unplaced"/>
</dbReference>
<feature type="compositionally biased region" description="Acidic residues" evidence="1">
    <location>
        <begin position="295"/>
        <end position="307"/>
    </location>
</feature>
<dbReference type="EnsemblMetazoa" id="CLYHEMT009998.1">
    <property type="protein sequence ID" value="CLYHEMP009998.1"/>
    <property type="gene ID" value="CLYHEMG009998"/>
</dbReference>
<keyword evidence="2" id="KW-0472">Membrane</keyword>
<keyword evidence="4" id="KW-1185">Reference proteome</keyword>
<feature type="region of interest" description="Disordered" evidence="1">
    <location>
        <begin position="164"/>
        <end position="221"/>
    </location>
</feature>
<sequence>MKVDGNGDASCVFETTVVPTKSSLKKTEKPLTIVTSTAGGLLLLLLLVIAIVACQRRRIARLQREHSGRHRLNTDDDRLSFVYYSNDVHVVLPSYDEAMQARRINNPPPYAPDEVELSTAAANAITRPTGTAPISGGSGGSTPANIYETIDEIRTTVNAVHASLASGTSQPATTAENSQEQAIDTDESVPMVPPRALPAEPTSNDDAPPPPTRFGIYDGPSEEPIYASVQRILSHSLVIAANGGSGGNNNEQAQNGDLSSNNDTKATGDSESPLYDDATNDEPESDNVSASSLSFDEEVDGDTEPLL</sequence>
<accession>A0A7M5WSF3</accession>
<feature type="compositionally biased region" description="Polar residues" evidence="1">
    <location>
        <begin position="257"/>
        <end position="270"/>
    </location>
</feature>
<feature type="region of interest" description="Disordered" evidence="1">
    <location>
        <begin position="244"/>
        <end position="307"/>
    </location>
</feature>
<feature type="compositionally biased region" description="Polar residues" evidence="1">
    <location>
        <begin position="165"/>
        <end position="182"/>
    </location>
</feature>
<organism evidence="3 4">
    <name type="scientific">Clytia hemisphaerica</name>
    <dbReference type="NCBI Taxonomy" id="252671"/>
    <lineage>
        <taxon>Eukaryota</taxon>
        <taxon>Metazoa</taxon>
        <taxon>Cnidaria</taxon>
        <taxon>Hydrozoa</taxon>
        <taxon>Hydroidolina</taxon>
        <taxon>Leptothecata</taxon>
        <taxon>Obeliida</taxon>
        <taxon>Clytiidae</taxon>
        <taxon>Clytia</taxon>
    </lineage>
</organism>
<evidence type="ECO:0000313" key="3">
    <source>
        <dbReference type="EnsemblMetazoa" id="CLYHEMP009998.1"/>
    </source>
</evidence>
<evidence type="ECO:0000256" key="2">
    <source>
        <dbReference type="SAM" id="Phobius"/>
    </source>
</evidence>
<reference evidence="3" key="1">
    <citation type="submission" date="2021-01" db="UniProtKB">
        <authorList>
            <consortium name="EnsemblMetazoa"/>
        </authorList>
    </citation>
    <scope>IDENTIFICATION</scope>
</reference>
<dbReference type="OrthoDB" id="5989013at2759"/>
<feature type="transmembrane region" description="Helical" evidence="2">
    <location>
        <begin position="31"/>
        <end position="54"/>
    </location>
</feature>
<keyword evidence="2" id="KW-1133">Transmembrane helix</keyword>